<dbReference type="InterPro" id="IPR016694">
    <property type="entry name" value="UCP017292"/>
</dbReference>
<gene>
    <name evidence="5" type="ORF">ACFQFD_07425</name>
</gene>
<dbReference type="Pfam" id="PF05495">
    <property type="entry name" value="zf-CHY"/>
    <property type="match status" value="1"/>
</dbReference>
<evidence type="ECO:0000313" key="5">
    <source>
        <dbReference type="EMBL" id="MFC6785807.1"/>
    </source>
</evidence>
<feature type="domain" description="CHY-type" evidence="4">
    <location>
        <begin position="14"/>
        <end position="95"/>
    </location>
</feature>
<evidence type="ECO:0000256" key="2">
    <source>
        <dbReference type="ARBA" id="ARBA00022771"/>
    </source>
</evidence>
<dbReference type="InterPro" id="IPR052604">
    <property type="entry name" value="Mito_Tim_assembly_helper"/>
</dbReference>
<evidence type="ECO:0000256" key="1">
    <source>
        <dbReference type="ARBA" id="ARBA00022723"/>
    </source>
</evidence>
<organism evidence="5 6">
    <name type="scientific">Halobaculum halobium</name>
    <dbReference type="NCBI Taxonomy" id="3032281"/>
    <lineage>
        <taxon>Archaea</taxon>
        <taxon>Methanobacteriati</taxon>
        <taxon>Methanobacteriota</taxon>
        <taxon>Stenosarchaea group</taxon>
        <taxon>Halobacteria</taxon>
        <taxon>Halobacteriales</taxon>
        <taxon>Haloferacaceae</taxon>
        <taxon>Halobaculum</taxon>
    </lineage>
</organism>
<keyword evidence="6" id="KW-1185">Reference proteome</keyword>
<dbReference type="GeneID" id="81208866"/>
<name>A0ABD5T8V0_9EURY</name>
<sequence>MRRLVYGTAVRGVDVGTETRCAHYDGPTDVIALRLGCCGEFFPCAECHDAVAGHEREPWPRDRFDEPAVLCGACGATLSVDEYRDAAFACPACDAEFNPGCAAHYDQYFEGVDPAR</sequence>
<proteinExistence type="predicted"/>
<comment type="caution">
    <text evidence="5">The sequence shown here is derived from an EMBL/GenBank/DDBJ whole genome shotgun (WGS) entry which is preliminary data.</text>
</comment>
<dbReference type="Proteomes" id="UP001596443">
    <property type="component" value="Unassembled WGS sequence"/>
</dbReference>
<dbReference type="PROSITE" id="PS51266">
    <property type="entry name" value="ZF_CHY"/>
    <property type="match status" value="1"/>
</dbReference>
<dbReference type="PANTHER" id="PTHR28082">
    <property type="entry name" value="ZINC FINGER PROTEIN"/>
    <property type="match status" value="1"/>
</dbReference>
<dbReference type="PANTHER" id="PTHR28082:SF1">
    <property type="entry name" value="HELPER OF TIM PROTEIN 13"/>
    <property type="match status" value="1"/>
</dbReference>
<dbReference type="InterPro" id="IPR008913">
    <property type="entry name" value="Znf_CHY"/>
</dbReference>
<dbReference type="EMBL" id="JBHSWX010000012">
    <property type="protein sequence ID" value="MFC6785807.1"/>
    <property type="molecule type" value="Genomic_DNA"/>
</dbReference>
<dbReference type="AlphaFoldDB" id="A0ABD5T8V0"/>
<keyword evidence="1" id="KW-0479">Metal-binding</keyword>
<keyword evidence="3" id="KW-0862">Zinc</keyword>
<keyword evidence="2" id="KW-0863">Zinc-finger</keyword>
<protein>
    <submittedName>
        <fullName evidence="5">CHY zinc finger protein</fullName>
    </submittedName>
</protein>
<evidence type="ECO:0000259" key="4">
    <source>
        <dbReference type="PROSITE" id="PS51266"/>
    </source>
</evidence>
<accession>A0ABD5T8V0</accession>
<dbReference type="InterPro" id="IPR037274">
    <property type="entry name" value="Znf_CHY_sf"/>
</dbReference>
<dbReference type="GO" id="GO:0008270">
    <property type="term" value="F:zinc ion binding"/>
    <property type="evidence" value="ECO:0007669"/>
    <property type="project" value="UniProtKB-KW"/>
</dbReference>
<dbReference type="RefSeq" id="WP_284062629.1">
    <property type="nucleotide sequence ID" value="NZ_CP126158.1"/>
</dbReference>
<evidence type="ECO:0000256" key="3">
    <source>
        <dbReference type="ARBA" id="ARBA00022833"/>
    </source>
</evidence>
<evidence type="ECO:0000313" key="6">
    <source>
        <dbReference type="Proteomes" id="UP001596443"/>
    </source>
</evidence>
<dbReference type="PIRSF" id="PIRSF017292">
    <property type="entry name" value="UCP017292_Znf_CHY"/>
    <property type="match status" value="1"/>
</dbReference>
<dbReference type="SUPFAM" id="SSF161219">
    <property type="entry name" value="CHY zinc finger-like"/>
    <property type="match status" value="1"/>
</dbReference>
<reference evidence="5 6" key="1">
    <citation type="journal article" date="2019" name="Int. J. Syst. Evol. Microbiol.">
        <title>The Global Catalogue of Microorganisms (GCM) 10K type strain sequencing project: providing services to taxonomists for standard genome sequencing and annotation.</title>
        <authorList>
            <consortium name="The Broad Institute Genomics Platform"/>
            <consortium name="The Broad Institute Genome Sequencing Center for Infectious Disease"/>
            <person name="Wu L."/>
            <person name="Ma J."/>
        </authorList>
    </citation>
    <scope>NUCLEOTIDE SEQUENCE [LARGE SCALE GENOMIC DNA]</scope>
    <source>
        <strain evidence="5 6">SYNS20</strain>
    </source>
</reference>